<dbReference type="Proteomes" id="UP000000271">
    <property type="component" value="Chromosome"/>
</dbReference>
<feature type="domain" description="VanZ-like" evidence="2">
    <location>
        <begin position="27"/>
        <end position="130"/>
    </location>
</feature>
<dbReference type="InterPro" id="IPR006976">
    <property type="entry name" value="VanZ-like"/>
</dbReference>
<feature type="transmembrane region" description="Helical" evidence="1">
    <location>
        <begin position="65"/>
        <end position="82"/>
    </location>
</feature>
<keyword evidence="4" id="KW-1185">Reference proteome</keyword>
<dbReference type="EMBL" id="CP001791">
    <property type="protein sequence ID" value="ADH98507.1"/>
    <property type="molecule type" value="Genomic_DNA"/>
</dbReference>
<feature type="transmembrane region" description="Helical" evidence="1">
    <location>
        <begin position="112"/>
        <end position="132"/>
    </location>
</feature>
<keyword evidence="1" id="KW-1133">Transmembrane helix</keyword>
<dbReference type="RefSeq" id="WP_013171932.1">
    <property type="nucleotide sequence ID" value="NC_014219.1"/>
</dbReference>
<organism evidence="3 4">
    <name type="scientific">Bacillus selenitireducens (strain ATCC 700615 / DSM 15326 / MLS10)</name>
    <dbReference type="NCBI Taxonomy" id="439292"/>
    <lineage>
        <taxon>Bacteria</taxon>
        <taxon>Bacillati</taxon>
        <taxon>Bacillota</taxon>
        <taxon>Bacilli</taxon>
        <taxon>Bacillales</taxon>
        <taxon>Bacillaceae</taxon>
        <taxon>Salisediminibacterium</taxon>
    </lineage>
</organism>
<accession>D6Y0B6</accession>
<dbReference type="OrthoDB" id="2659829at2"/>
<evidence type="ECO:0000259" key="2">
    <source>
        <dbReference type="Pfam" id="PF04892"/>
    </source>
</evidence>
<protein>
    <recommendedName>
        <fullName evidence="2">VanZ-like domain-containing protein</fullName>
    </recommendedName>
</protein>
<proteinExistence type="predicted"/>
<dbReference type="KEGG" id="bse:Bsel_0986"/>
<keyword evidence="1" id="KW-0812">Transmembrane</keyword>
<sequence length="140" mass="16924">MKWGRMLLFLLFLSLYLLAMWNANPFLLMREQELVFMWNETPSWRTFFEREDLRVIDVVTDPNKVSHILGTMTLSFLAFHWLGWRWKVITVLTVFVIFVEMVQPFFGRTAWFVDVFLNILGVGLGTFLVWYYRNRWEVVT</sequence>
<reference evidence="3" key="1">
    <citation type="submission" date="2009-10" db="EMBL/GenBank/DDBJ databases">
        <title>Complete sequence of Bacillus selenitireducens MLS10.</title>
        <authorList>
            <consortium name="US DOE Joint Genome Institute"/>
            <person name="Lucas S."/>
            <person name="Copeland A."/>
            <person name="Lapidus A."/>
            <person name="Glavina del Rio T."/>
            <person name="Dalin E."/>
            <person name="Tice H."/>
            <person name="Bruce D."/>
            <person name="Goodwin L."/>
            <person name="Pitluck S."/>
            <person name="Sims D."/>
            <person name="Brettin T."/>
            <person name="Detter J.C."/>
            <person name="Han C."/>
            <person name="Larimer F."/>
            <person name="Land M."/>
            <person name="Hauser L."/>
            <person name="Kyrpides N."/>
            <person name="Ovchinnikova G."/>
            <person name="Stolz J."/>
        </authorList>
    </citation>
    <scope>NUCLEOTIDE SEQUENCE [LARGE SCALE GENOMIC DNA]</scope>
    <source>
        <strain evidence="3">MLS10</strain>
    </source>
</reference>
<dbReference type="AlphaFoldDB" id="D6Y0B6"/>
<dbReference type="HOGENOM" id="CLU_1831103_0_0_9"/>
<keyword evidence="1" id="KW-0472">Membrane</keyword>
<feature type="transmembrane region" description="Helical" evidence="1">
    <location>
        <begin position="89"/>
        <end position="106"/>
    </location>
</feature>
<dbReference type="Pfam" id="PF04892">
    <property type="entry name" value="VanZ"/>
    <property type="match status" value="1"/>
</dbReference>
<gene>
    <name evidence="3" type="ordered locus">Bsel_0986</name>
</gene>
<dbReference type="STRING" id="439292.Bsel_0986"/>
<evidence type="ECO:0000256" key="1">
    <source>
        <dbReference type="SAM" id="Phobius"/>
    </source>
</evidence>
<name>D6Y0B6_BACIE</name>
<evidence type="ECO:0000313" key="3">
    <source>
        <dbReference type="EMBL" id="ADH98507.1"/>
    </source>
</evidence>
<evidence type="ECO:0000313" key="4">
    <source>
        <dbReference type="Proteomes" id="UP000000271"/>
    </source>
</evidence>